<proteinExistence type="predicted"/>
<keyword evidence="4" id="KW-1185">Reference proteome</keyword>
<sequence length="877" mass="96449">MWKISLIEKERFSRVTNFFLDQSKPGALLGRSLRRKNYKSLGQQVFLQPDISSYPPILYPVANCSADLERGDLASELENFPTALLQGPPESWREALQILSEALGYGYDLTVRRWGPRGLMMGLWHIARLRAPCNHTALEVYNRYKASPLNTARRVTGLDLRGLDLWEMRYLLALCYALSHERTRHGFLRTSGLHNRHVLLLDLQPGALRPAFAVVLDERTRSILILVRGTYSSADRLTVLAGRSMQLTLTLPVPDNPASTATVKGHVHAGMVAAARWLLDHTEGILEAAAVARPDWNLMCVGHSLGGGTAALLAMLLRAKACTAAPTGAPMGPLSRPTATAFAAPCCMTGPLGRAAAPFVTSVIHADDLVPTLSAHSLDLIREDVFKRADDAIRTEEDCRKQSRADGETENKSKAMPPPGVQLPTPRAMSVSTSTNVLGSIVRGTSTSLHQATRCMSFVSRRCSASMWRRLRRRKSSVKDDNEGKPSGLLEVEPLSEVRPPGPLEIERLSLDEGPPVEKAMLRSSGRQASSRPSNRSGSDPGWASGWEVVREAAQVLTIQIPHKPGERKLPMWMADVENGESKYAYVARGSSSESLSTEVDDDDDDDDEAYLTPTTECNSMAFRTSEDSIPSDDPCDRRRGDSHPEHFLPPGRCLHIVRVNLGEATAQVLRHPRHPRPRRGSEKAGAPQGVKSMSGSKTSPLRNADPIDVPGPDHEDGAVAYLWQEEADEMKHHVKYELFEVSPSSFAELRVCGWMFRDHAIARYCAGLRQVLEAELEESCQTSDVGMREHIEASFISKDLAVLSQSLTMDRPILPNTDDKTVMRGVLGLQIIPTVMAAARVAFDKICAGHVVTQAASFTIIDLSTFAYENFVPAVY</sequence>
<evidence type="ECO:0000259" key="2">
    <source>
        <dbReference type="Pfam" id="PF01764"/>
    </source>
</evidence>
<feature type="domain" description="Fungal lipase-type" evidence="2">
    <location>
        <begin position="226"/>
        <end position="375"/>
    </location>
</feature>
<feature type="region of interest" description="Disordered" evidence="1">
    <location>
        <begin position="397"/>
        <end position="427"/>
    </location>
</feature>
<evidence type="ECO:0000313" key="3">
    <source>
        <dbReference type="EMBL" id="KAK3242792.1"/>
    </source>
</evidence>
<feature type="compositionally biased region" description="Polar residues" evidence="1">
    <location>
        <begin position="692"/>
        <end position="702"/>
    </location>
</feature>
<feature type="compositionally biased region" description="Polar residues" evidence="1">
    <location>
        <begin position="525"/>
        <end position="538"/>
    </location>
</feature>
<dbReference type="PANTHER" id="PTHR46023:SF6">
    <property type="entry name" value="LIPASE CLASS 3 FAMILY PROTEIN"/>
    <property type="match status" value="1"/>
</dbReference>
<dbReference type="CDD" id="cd00519">
    <property type="entry name" value="Lipase_3"/>
    <property type="match status" value="1"/>
</dbReference>
<dbReference type="SUPFAM" id="SSF53474">
    <property type="entry name" value="alpha/beta-Hydrolases"/>
    <property type="match status" value="1"/>
</dbReference>
<feature type="region of interest" description="Disordered" evidence="1">
    <location>
        <begin position="470"/>
        <end position="543"/>
    </location>
</feature>
<evidence type="ECO:0000313" key="4">
    <source>
        <dbReference type="Proteomes" id="UP001190700"/>
    </source>
</evidence>
<feature type="region of interest" description="Disordered" evidence="1">
    <location>
        <begin position="667"/>
        <end position="714"/>
    </location>
</feature>
<feature type="compositionally biased region" description="Basic and acidic residues" evidence="1">
    <location>
        <begin position="397"/>
        <end position="413"/>
    </location>
</feature>
<dbReference type="Gene3D" id="3.40.50.1820">
    <property type="entry name" value="alpha/beta hydrolase"/>
    <property type="match status" value="1"/>
</dbReference>
<dbReference type="AlphaFoldDB" id="A0AAE0BU37"/>
<evidence type="ECO:0000256" key="1">
    <source>
        <dbReference type="SAM" id="MobiDB-lite"/>
    </source>
</evidence>
<dbReference type="GO" id="GO:0006629">
    <property type="term" value="P:lipid metabolic process"/>
    <property type="evidence" value="ECO:0007669"/>
    <property type="project" value="InterPro"/>
</dbReference>
<feature type="compositionally biased region" description="Acidic residues" evidence="1">
    <location>
        <begin position="599"/>
        <end position="610"/>
    </location>
</feature>
<dbReference type="InterPro" id="IPR002921">
    <property type="entry name" value="Fungal_lipase-type"/>
</dbReference>
<reference evidence="3 4" key="1">
    <citation type="journal article" date="2015" name="Genome Biol. Evol.">
        <title>Comparative Genomics of a Bacterivorous Green Alga Reveals Evolutionary Causalities and Consequences of Phago-Mixotrophic Mode of Nutrition.</title>
        <authorList>
            <person name="Burns J.A."/>
            <person name="Paasch A."/>
            <person name="Narechania A."/>
            <person name="Kim E."/>
        </authorList>
    </citation>
    <scope>NUCLEOTIDE SEQUENCE [LARGE SCALE GENOMIC DNA]</scope>
    <source>
        <strain evidence="3 4">PLY_AMNH</strain>
    </source>
</reference>
<accession>A0AAE0BU37</accession>
<dbReference type="InterPro" id="IPR029058">
    <property type="entry name" value="AB_hydrolase_fold"/>
</dbReference>
<comment type="caution">
    <text evidence="3">The sequence shown here is derived from an EMBL/GenBank/DDBJ whole genome shotgun (WGS) entry which is preliminary data.</text>
</comment>
<feature type="region of interest" description="Disordered" evidence="1">
    <location>
        <begin position="588"/>
        <end position="650"/>
    </location>
</feature>
<dbReference type="EMBL" id="LGRX02033118">
    <property type="protein sequence ID" value="KAK3242792.1"/>
    <property type="molecule type" value="Genomic_DNA"/>
</dbReference>
<feature type="compositionally biased region" description="Basic and acidic residues" evidence="1">
    <location>
        <begin position="635"/>
        <end position="647"/>
    </location>
</feature>
<gene>
    <name evidence="3" type="ORF">CYMTET_47537</name>
</gene>
<dbReference type="Pfam" id="PF01764">
    <property type="entry name" value="Lipase_3"/>
    <property type="match status" value="1"/>
</dbReference>
<dbReference type="Proteomes" id="UP001190700">
    <property type="component" value="Unassembled WGS sequence"/>
</dbReference>
<protein>
    <recommendedName>
        <fullName evidence="2">Fungal lipase-type domain-containing protein</fullName>
    </recommendedName>
</protein>
<dbReference type="PANTHER" id="PTHR46023">
    <property type="entry name" value="LIPASE CLASS 3 PROTEIN-LIKE"/>
    <property type="match status" value="1"/>
</dbReference>
<organism evidence="3 4">
    <name type="scientific">Cymbomonas tetramitiformis</name>
    <dbReference type="NCBI Taxonomy" id="36881"/>
    <lineage>
        <taxon>Eukaryota</taxon>
        <taxon>Viridiplantae</taxon>
        <taxon>Chlorophyta</taxon>
        <taxon>Pyramimonadophyceae</taxon>
        <taxon>Pyramimonadales</taxon>
        <taxon>Pyramimonadaceae</taxon>
        <taxon>Cymbomonas</taxon>
    </lineage>
</organism>
<feature type="compositionally biased region" description="Polar residues" evidence="1">
    <location>
        <begin position="613"/>
        <end position="623"/>
    </location>
</feature>
<name>A0AAE0BU37_9CHLO</name>